<dbReference type="SMART" id="SM00865">
    <property type="entry name" value="Tubulin_C"/>
    <property type="match status" value="1"/>
</dbReference>
<keyword evidence="4 5" id="KW-0342">GTP-binding</keyword>
<evidence type="ECO:0000256" key="4">
    <source>
        <dbReference type="ARBA" id="ARBA00023134"/>
    </source>
</evidence>
<dbReference type="GO" id="GO:0005525">
    <property type="term" value="F:GTP binding"/>
    <property type="evidence" value="ECO:0007669"/>
    <property type="project" value="UniProtKB-UniRule"/>
</dbReference>
<sequence length="433" mass="48611">MSEIIFLQIGQCGNQIGWKFWEKALNEHQKYYQESSYDQSYKSFFEIGERGSFSTLNKVRARALLIDTELNATKQLQNSKIGSIFQGCNVSFDATGAGNNWAFGYHSHGPSLGPQVFDKIRRLAEHTDHLESFFMLYSLGGGTGSGFGSYLLEQLADEYPKQWKMNVVVVPNTDDSFVVTAPYNCVMSTSYLCQYSDCVFPVENASLQNYVHGVEKGDAGAFDQMNSVVANFMLDLTAGSRFSGKMNVDLREIETNMVPFPNHKFLCSGISPIIPENAPRSIGGYFTEAMTAKATLCEVDPHSGTYLANALLVRGDVTLNSVRQSIDKITSKIRFPPWSKDGWKIGLCSNPPLYSKHSVLCLTNTSAMSGMFHNMVSRFDQLYRANAYLKHYTDYGAERSDLEEAAETLTFIEQEYDEMRVEQELPERPKILV</sequence>
<dbReference type="InterPro" id="IPR004057">
    <property type="entry name" value="Epsilon_tubulin"/>
</dbReference>
<feature type="domain" description="Tubulin/FtsZ 2-layer sandwich" evidence="7">
    <location>
        <begin position="246"/>
        <end position="377"/>
    </location>
</feature>
<evidence type="ECO:0000256" key="2">
    <source>
        <dbReference type="ARBA" id="ARBA00022701"/>
    </source>
</evidence>
<organism evidence="8 9">
    <name type="scientific">Tritrichomonas foetus</name>
    <dbReference type="NCBI Taxonomy" id="1144522"/>
    <lineage>
        <taxon>Eukaryota</taxon>
        <taxon>Metamonada</taxon>
        <taxon>Parabasalia</taxon>
        <taxon>Tritrichomonadida</taxon>
        <taxon>Tritrichomonadidae</taxon>
        <taxon>Tritrichomonas</taxon>
    </lineage>
</organism>
<reference evidence="8" key="1">
    <citation type="submission" date="2016-10" db="EMBL/GenBank/DDBJ databases">
        <authorList>
            <person name="Benchimol M."/>
            <person name="Almeida L.G."/>
            <person name="Vasconcelos A.T."/>
            <person name="Perreira-Neves A."/>
            <person name="Rosa I.A."/>
            <person name="Tasca T."/>
            <person name="Bogo M.R."/>
            <person name="de Souza W."/>
        </authorList>
    </citation>
    <scope>NUCLEOTIDE SEQUENCE [LARGE SCALE GENOMIC DNA]</scope>
    <source>
        <strain evidence="8">K</strain>
    </source>
</reference>
<dbReference type="PROSITE" id="PS00227">
    <property type="entry name" value="TUBULIN"/>
    <property type="match status" value="1"/>
</dbReference>
<proteinExistence type="inferred from homology"/>
<dbReference type="AlphaFoldDB" id="A0A1J4JTE3"/>
<keyword evidence="3 5" id="KW-0547">Nucleotide-binding</keyword>
<dbReference type="SUPFAM" id="SSF52490">
    <property type="entry name" value="Tubulin nucleotide-binding domain-like"/>
    <property type="match status" value="1"/>
</dbReference>
<dbReference type="VEuPathDB" id="TrichDB:TRFO_07852"/>
<dbReference type="Gene3D" id="3.40.50.1440">
    <property type="entry name" value="Tubulin/FtsZ, GTPase domain"/>
    <property type="match status" value="1"/>
</dbReference>
<evidence type="ECO:0000313" key="9">
    <source>
        <dbReference type="Proteomes" id="UP000179807"/>
    </source>
</evidence>
<dbReference type="EMBL" id="MLAK01000949">
    <property type="protein sequence ID" value="OHT00541.1"/>
    <property type="molecule type" value="Genomic_DNA"/>
</dbReference>
<protein>
    <submittedName>
        <fullName evidence="8">Tubulin/FtsZ family, GTPase domain containing protein</fullName>
    </submittedName>
</protein>
<evidence type="ECO:0000259" key="7">
    <source>
        <dbReference type="SMART" id="SM00865"/>
    </source>
</evidence>
<dbReference type="OrthoDB" id="1662883at2759"/>
<dbReference type="SUPFAM" id="SSF55307">
    <property type="entry name" value="Tubulin C-terminal domain-like"/>
    <property type="match status" value="1"/>
</dbReference>
<comment type="caution">
    <text evidence="8">The sequence shown here is derived from an EMBL/GenBank/DDBJ whole genome shotgun (WGS) entry which is preliminary data.</text>
</comment>
<keyword evidence="2 5" id="KW-0493">Microtubule</keyword>
<dbReference type="RefSeq" id="XP_068353677.1">
    <property type="nucleotide sequence ID" value="XM_068493945.1"/>
</dbReference>
<dbReference type="InterPro" id="IPR018316">
    <property type="entry name" value="Tubulin/FtsZ_2-layer-sand-dom"/>
</dbReference>
<feature type="domain" description="Tubulin/FtsZ GTPase" evidence="6">
    <location>
        <begin position="41"/>
        <end position="244"/>
    </location>
</feature>
<name>A0A1J4JTE3_9EUKA</name>
<dbReference type="Gene3D" id="1.10.287.600">
    <property type="entry name" value="Helix hairpin bin"/>
    <property type="match status" value="1"/>
</dbReference>
<dbReference type="SMART" id="SM00864">
    <property type="entry name" value="Tubulin"/>
    <property type="match status" value="1"/>
</dbReference>
<evidence type="ECO:0000256" key="5">
    <source>
        <dbReference type="RuleBase" id="RU000352"/>
    </source>
</evidence>
<evidence type="ECO:0000259" key="6">
    <source>
        <dbReference type="SMART" id="SM00864"/>
    </source>
</evidence>
<dbReference type="GeneID" id="94828649"/>
<keyword evidence="9" id="KW-1185">Reference proteome</keyword>
<dbReference type="InterPro" id="IPR036525">
    <property type="entry name" value="Tubulin/FtsZ_GTPase_sf"/>
</dbReference>
<evidence type="ECO:0000256" key="3">
    <source>
        <dbReference type="ARBA" id="ARBA00022741"/>
    </source>
</evidence>
<gene>
    <name evidence="8" type="ORF">TRFO_07852</name>
</gene>
<dbReference type="Pfam" id="PF03953">
    <property type="entry name" value="Tubulin_C"/>
    <property type="match status" value="1"/>
</dbReference>
<comment type="similarity">
    <text evidence="1 5">Belongs to the tubulin family.</text>
</comment>
<accession>A0A1J4JTE3</accession>
<dbReference type="InterPro" id="IPR023123">
    <property type="entry name" value="Tubulin_C"/>
</dbReference>
<dbReference type="PRINTS" id="PR01519">
    <property type="entry name" value="EPSLNTUBULIN"/>
</dbReference>
<dbReference type="InterPro" id="IPR003008">
    <property type="entry name" value="Tubulin_FtsZ_GTPase"/>
</dbReference>
<dbReference type="InterPro" id="IPR008280">
    <property type="entry name" value="Tub_FtsZ_C"/>
</dbReference>
<dbReference type="GO" id="GO:0005874">
    <property type="term" value="C:microtubule"/>
    <property type="evidence" value="ECO:0007669"/>
    <property type="project" value="UniProtKB-KW"/>
</dbReference>
<dbReference type="Pfam" id="PF00091">
    <property type="entry name" value="Tubulin"/>
    <property type="match status" value="1"/>
</dbReference>
<dbReference type="PANTHER" id="PTHR11588">
    <property type="entry name" value="TUBULIN"/>
    <property type="match status" value="1"/>
</dbReference>
<dbReference type="InterPro" id="IPR017975">
    <property type="entry name" value="Tubulin_CS"/>
</dbReference>
<dbReference type="InterPro" id="IPR000217">
    <property type="entry name" value="Tubulin"/>
</dbReference>
<dbReference type="PRINTS" id="PR01161">
    <property type="entry name" value="TUBULIN"/>
</dbReference>
<dbReference type="GO" id="GO:0007017">
    <property type="term" value="P:microtubule-based process"/>
    <property type="evidence" value="ECO:0007669"/>
    <property type="project" value="InterPro"/>
</dbReference>
<dbReference type="Proteomes" id="UP000179807">
    <property type="component" value="Unassembled WGS sequence"/>
</dbReference>
<evidence type="ECO:0000256" key="1">
    <source>
        <dbReference type="ARBA" id="ARBA00009636"/>
    </source>
</evidence>
<evidence type="ECO:0000313" key="8">
    <source>
        <dbReference type="EMBL" id="OHT00541.1"/>
    </source>
</evidence>